<dbReference type="RefSeq" id="WP_125040002.1">
    <property type="nucleotide sequence ID" value="NZ_BHWB01000002.1"/>
</dbReference>
<accession>A0A401LQF6</accession>
<dbReference type="EMBL" id="BHWB01000002">
    <property type="protein sequence ID" value="GCB33677.1"/>
    <property type="molecule type" value="Genomic_DNA"/>
</dbReference>
<evidence type="ECO:0000313" key="2">
    <source>
        <dbReference type="Proteomes" id="UP000288079"/>
    </source>
</evidence>
<organism evidence="1 2">
    <name type="scientific">Bacteroides faecalis</name>
    <dbReference type="NCBI Taxonomy" id="2447885"/>
    <lineage>
        <taxon>Bacteria</taxon>
        <taxon>Pseudomonadati</taxon>
        <taxon>Bacteroidota</taxon>
        <taxon>Bacteroidia</taxon>
        <taxon>Bacteroidales</taxon>
        <taxon>Bacteroidaceae</taxon>
        <taxon>Bacteroides</taxon>
    </lineage>
</organism>
<proteinExistence type="predicted"/>
<evidence type="ECO:0000313" key="1">
    <source>
        <dbReference type="EMBL" id="GCB33677.1"/>
    </source>
</evidence>
<gene>
    <name evidence="1" type="ORF">KGMB02408_06220</name>
</gene>
<protein>
    <submittedName>
        <fullName evidence="1">Uncharacterized protein</fullName>
    </submittedName>
</protein>
<name>A0A401LQF6_9BACE</name>
<reference evidence="1 2" key="1">
    <citation type="submission" date="2018-10" db="EMBL/GenBank/DDBJ databases">
        <title>Draft Genome Sequence of Bacteroides sp. KCTC 15687.</title>
        <authorList>
            <person name="Yu S.Y."/>
            <person name="Kim J.S."/>
            <person name="Oh B.S."/>
            <person name="Park S.H."/>
            <person name="Kang S.W."/>
            <person name="Park J.E."/>
            <person name="Choi S.H."/>
            <person name="Han K.I."/>
            <person name="Lee K.C."/>
            <person name="Eom M.K."/>
            <person name="Suh M.K."/>
            <person name="Lee D.H."/>
            <person name="Yoon H."/>
            <person name="Kim B."/>
            <person name="Yang S.J."/>
            <person name="Lee J.S."/>
            <person name="Lee J.H."/>
        </authorList>
    </citation>
    <scope>NUCLEOTIDE SEQUENCE [LARGE SCALE GENOMIC DNA]</scope>
    <source>
        <strain evidence="1 2">KCTC 15687</strain>
    </source>
</reference>
<comment type="caution">
    <text evidence="1">The sequence shown here is derived from an EMBL/GenBank/DDBJ whole genome shotgun (WGS) entry which is preliminary data.</text>
</comment>
<dbReference type="AlphaFoldDB" id="A0A401LQF6"/>
<sequence length="104" mass="12291">MGIISELFRLVSLWASETDYLYQAEKWSDGIWNKMKDAYCGDGLLLEKDEKLYKRFRVTLNDGATGVFFDEDDFGIPTKDIKLKSYQERELKRNSYFILKHYNG</sequence>
<keyword evidence="2" id="KW-1185">Reference proteome</keyword>
<dbReference type="Proteomes" id="UP000288079">
    <property type="component" value="Unassembled WGS sequence"/>
</dbReference>